<dbReference type="AlphaFoldDB" id="A0AAE8SUN6"/>
<feature type="region of interest" description="Disordered" evidence="1">
    <location>
        <begin position="1"/>
        <end position="23"/>
    </location>
</feature>
<reference evidence="2" key="1">
    <citation type="submission" date="2018-03" db="EMBL/GenBank/DDBJ databases">
        <authorList>
            <person name="Guldener U."/>
        </authorList>
    </citation>
    <scope>NUCLEOTIDE SEQUENCE</scope>
</reference>
<dbReference type="Proteomes" id="UP001187682">
    <property type="component" value="Unassembled WGS sequence"/>
</dbReference>
<evidence type="ECO:0000313" key="3">
    <source>
        <dbReference type="Proteomes" id="UP001187682"/>
    </source>
</evidence>
<name>A0AAE8SUN6_9PEZI</name>
<evidence type="ECO:0000313" key="2">
    <source>
        <dbReference type="EMBL" id="SPO01876.1"/>
    </source>
</evidence>
<proteinExistence type="predicted"/>
<evidence type="ECO:0000256" key="1">
    <source>
        <dbReference type="SAM" id="MobiDB-lite"/>
    </source>
</evidence>
<sequence>MALYAAPQTIDSTSTEPAISEHSPPYAHRISEFTLPEPVADEQLRNFQVAFLPHFPLLHIPPGIRSVTLRQEKPFLWLTIMSLTTRSLTLQGKMGTAIRGIVREYILTDEEKSLDLLLGLLCFNSWIQNLESIVVAVERWLRFYTEYPVDEWMGITTSGQSQFGHSIMILFKLTVLREPGWDAEYLRKRVNFMDVLEEMAKKLESIPGEFRPSDLGNVEDHGMLLKGPELLRSLRDVLSGELMKATAHENGEMGDFVLYESLLSSDIVMDFTQEGWLNDTFGTGF</sequence>
<protein>
    <submittedName>
        <fullName evidence="2">Uncharacterized protein</fullName>
    </submittedName>
</protein>
<keyword evidence="3" id="KW-1185">Reference proteome</keyword>
<accession>A0AAE8SUN6</accession>
<dbReference type="EMBL" id="ONZQ02000005">
    <property type="protein sequence ID" value="SPO01876.1"/>
    <property type="molecule type" value="Genomic_DNA"/>
</dbReference>
<gene>
    <name evidence="2" type="ORF">DNG_04549</name>
</gene>
<organism evidence="2 3">
    <name type="scientific">Cephalotrichum gorgonifer</name>
    <dbReference type="NCBI Taxonomy" id="2041049"/>
    <lineage>
        <taxon>Eukaryota</taxon>
        <taxon>Fungi</taxon>
        <taxon>Dikarya</taxon>
        <taxon>Ascomycota</taxon>
        <taxon>Pezizomycotina</taxon>
        <taxon>Sordariomycetes</taxon>
        <taxon>Hypocreomycetidae</taxon>
        <taxon>Microascales</taxon>
        <taxon>Microascaceae</taxon>
        <taxon>Cephalotrichum</taxon>
    </lineage>
</organism>
<comment type="caution">
    <text evidence="2">The sequence shown here is derived from an EMBL/GenBank/DDBJ whole genome shotgun (WGS) entry which is preliminary data.</text>
</comment>